<dbReference type="PANTHER" id="PTHR46594:SF4">
    <property type="entry name" value="P-TYPE CATION-TRANSPORTING ATPASE"/>
    <property type="match status" value="1"/>
</dbReference>
<keyword evidence="2" id="KW-0732">Signal</keyword>
<dbReference type="SUPFAM" id="SSF55008">
    <property type="entry name" value="HMA, heavy metal-associated domain"/>
    <property type="match status" value="1"/>
</dbReference>
<dbReference type="PANTHER" id="PTHR46594">
    <property type="entry name" value="P-TYPE CATION-TRANSPORTING ATPASE"/>
    <property type="match status" value="1"/>
</dbReference>
<reference evidence="4 5" key="1">
    <citation type="submission" date="2024-07" db="EMBL/GenBank/DDBJ databases">
        <authorList>
            <person name="Li M."/>
        </authorList>
    </citation>
    <scope>NUCLEOTIDE SEQUENCE [LARGE SCALE GENOMIC DNA]</scope>
    <source>
        <strain evidence="4 5">25A3E</strain>
    </source>
</reference>
<dbReference type="EMBL" id="JBFTEG010000015">
    <property type="protein sequence ID" value="MEX6503810.1"/>
    <property type="molecule type" value="Genomic_DNA"/>
</dbReference>
<name>A0ABV3YZ23_9PSED</name>
<dbReference type="InterPro" id="IPR006121">
    <property type="entry name" value="HMA_dom"/>
</dbReference>
<proteinExistence type="predicted"/>
<organism evidence="4 5">
    <name type="scientific">Pseudomonas zhanjiangensis</name>
    <dbReference type="NCBI Taxonomy" id="3239015"/>
    <lineage>
        <taxon>Bacteria</taxon>
        <taxon>Pseudomonadati</taxon>
        <taxon>Pseudomonadota</taxon>
        <taxon>Gammaproteobacteria</taxon>
        <taxon>Pseudomonadales</taxon>
        <taxon>Pseudomonadaceae</taxon>
        <taxon>Pseudomonas</taxon>
    </lineage>
</organism>
<keyword evidence="5" id="KW-1185">Reference proteome</keyword>
<evidence type="ECO:0000256" key="2">
    <source>
        <dbReference type="SAM" id="SignalP"/>
    </source>
</evidence>
<dbReference type="CDD" id="cd00371">
    <property type="entry name" value="HMA"/>
    <property type="match status" value="1"/>
</dbReference>
<evidence type="ECO:0000313" key="4">
    <source>
        <dbReference type="EMBL" id="MEX6503810.1"/>
    </source>
</evidence>
<protein>
    <submittedName>
        <fullName evidence="4">Heavy-metal-associated domain-containing protein</fullName>
    </submittedName>
</protein>
<evidence type="ECO:0000313" key="5">
    <source>
        <dbReference type="Proteomes" id="UP001560296"/>
    </source>
</evidence>
<sequence>MRQALIVPLLALPLMVLAAPVQTVTLEVQNMTCPVCPITVKKALEKVAGVSHVQIQIEQQTASVTYDPDQVQPEALIEATAHAGYPASLQK</sequence>
<feature type="domain" description="HMA" evidence="3">
    <location>
        <begin position="22"/>
        <end position="88"/>
    </location>
</feature>
<dbReference type="PRINTS" id="PR00946">
    <property type="entry name" value="HGSCAVENGER"/>
</dbReference>
<keyword evidence="1" id="KW-0479">Metal-binding</keyword>
<dbReference type="Proteomes" id="UP001560296">
    <property type="component" value="Unassembled WGS sequence"/>
</dbReference>
<dbReference type="Gene3D" id="3.30.70.100">
    <property type="match status" value="1"/>
</dbReference>
<dbReference type="InterPro" id="IPR036163">
    <property type="entry name" value="HMA_dom_sf"/>
</dbReference>
<dbReference type="Pfam" id="PF00403">
    <property type="entry name" value="HMA"/>
    <property type="match status" value="1"/>
</dbReference>
<gene>
    <name evidence="4" type="ORF">AB5S05_17225</name>
</gene>
<feature type="chain" id="PRO_5046593644" evidence="2">
    <location>
        <begin position="19"/>
        <end position="91"/>
    </location>
</feature>
<evidence type="ECO:0000256" key="1">
    <source>
        <dbReference type="ARBA" id="ARBA00022723"/>
    </source>
</evidence>
<dbReference type="InterPro" id="IPR001802">
    <property type="entry name" value="MerP/CopZ"/>
</dbReference>
<dbReference type="PROSITE" id="PS50846">
    <property type="entry name" value="HMA_2"/>
    <property type="match status" value="1"/>
</dbReference>
<feature type="signal peptide" evidence="2">
    <location>
        <begin position="1"/>
        <end position="18"/>
    </location>
</feature>
<comment type="caution">
    <text evidence="4">The sequence shown here is derived from an EMBL/GenBank/DDBJ whole genome shotgun (WGS) entry which is preliminary data.</text>
</comment>
<accession>A0ABV3YZ23</accession>
<evidence type="ECO:0000259" key="3">
    <source>
        <dbReference type="PROSITE" id="PS50846"/>
    </source>
</evidence>
<dbReference type="RefSeq" id="WP_369288751.1">
    <property type="nucleotide sequence ID" value="NZ_JBFTEG010000015.1"/>
</dbReference>